<feature type="transmembrane region" description="Helical" evidence="2">
    <location>
        <begin position="198"/>
        <end position="216"/>
    </location>
</feature>
<gene>
    <name evidence="3" type="ORF">COW38_03490</name>
</gene>
<name>A0A2M7FMW0_9BACT</name>
<protein>
    <recommendedName>
        <fullName evidence="5">O-antigen ligase domain-containing protein</fullName>
    </recommendedName>
</protein>
<dbReference type="PANTHER" id="PTHR37422">
    <property type="entry name" value="TEICHURONIC ACID BIOSYNTHESIS PROTEIN TUAE"/>
    <property type="match status" value="1"/>
</dbReference>
<evidence type="ECO:0000313" key="4">
    <source>
        <dbReference type="Proteomes" id="UP000230556"/>
    </source>
</evidence>
<evidence type="ECO:0008006" key="5">
    <source>
        <dbReference type="Google" id="ProtNLM"/>
    </source>
</evidence>
<feature type="transmembrane region" description="Helical" evidence="2">
    <location>
        <begin position="42"/>
        <end position="63"/>
    </location>
</feature>
<feature type="transmembrane region" description="Helical" evidence="2">
    <location>
        <begin position="75"/>
        <end position="99"/>
    </location>
</feature>
<comment type="caution">
    <text evidence="3">The sequence shown here is derived from an EMBL/GenBank/DDBJ whole genome shotgun (WGS) entry which is preliminary data.</text>
</comment>
<keyword evidence="2" id="KW-0472">Membrane</keyword>
<feature type="transmembrane region" description="Helical" evidence="2">
    <location>
        <begin position="272"/>
        <end position="290"/>
    </location>
</feature>
<evidence type="ECO:0000256" key="2">
    <source>
        <dbReference type="SAM" id="Phobius"/>
    </source>
</evidence>
<feature type="transmembrane region" description="Helical" evidence="2">
    <location>
        <begin position="7"/>
        <end position="30"/>
    </location>
</feature>
<proteinExistence type="predicted"/>
<keyword evidence="2" id="KW-1133">Transmembrane helix</keyword>
<dbReference type="EMBL" id="PFFO01000150">
    <property type="protein sequence ID" value="PIW07073.1"/>
    <property type="molecule type" value="Genomic_DNA"/>
</dbReference>
<feature type="transmembrane region" description="Helical" evidence="2">
    <location>
        <begin position="527"/>
        <end position="544"/>
    </location>
</feature>
<accession>A0A2M7FMW0</accession>
<feature type="transmembrane region" description="Helical" evidence="2">
    <location>
        <begin position="463"/>
        <end position="486"/>
    </location>
</feature>
<evidence type="ECO:0000256" key="1">
    <source>
        <dbReference type="SAM" id="MobiDB-lite"/>
    </source>
</evidence>
<dbReference type="InterPro" id="IPR051533">
    <property type="entry name" value="WaaL-like"/>
</dbReference>
<feature type="transmembrane region" description="Helical" evidence="2">
    <location>
        <begin position="111"/>
        <end position="131"/>
    </location>
</feature>
<keyword evidence="2" id="KW-0812">Transmembrane</keyword>
<reference evidence="4" key="1">
    <citation type="submission" date="2017-09" db="EMBL/GenBank/DDBJ databases">
        <title>Depth-based differentiation of microbial function through sediment-hosted aquifers and enrichment of novel symbionts in the deep terrestrial subsurface.</title>
        <authorList>
            <person name="Probst A.J."/>
            <person name="Ladd B."/>
            <person name="Jarett J.K."/>
            <person name="Geller-Mcgrath D.E."/>
            <person name="Sieber C.M.K."/>
            <person name="Emerson J.B."/>
            <person name="Anantharaman K."/>
            <person name="Thomas B.C."/>
            <person name="Malmstrom R."/>
            <person name="Stieglmeier M."/>
            <person name="Klingl A."/>
            <person name="Woyke T."/>
            <person name="Ryan C.M."/>
            <person name="Banfield J.F."/>
        </authorList>
    </citation>
    <scope>NUCLEOTIDE SEQUENCE [LARGE SCALE GENOMIC DNA]</scope>
</reference>
<sequence>MQNIKNILAWLDKNLLTILTGILIVFIPLYPKIPMAELIQGYIVRMRLEDLLVLFTFFVWIIQLVRHKAHFPKNLIGYGMAIYLVIGFVSVLSAIFLTHTVPLEKAHLLKIWLHWLRRIEYFSVFFITYSAIRTKKDLLLLAKVSLLTFIGVILYGIGQKYFYFPAFSTMNREFSKGVRLYLQPNSRLLSTFGGHYDLAGYLMMLLAFSLSATWLSTKKLHKYILYLTSLIAYWCLVLTTSRTSFIGFLVGVTVITFILRKSKGWSWTIKHWLGTMLVSFVIMFAFSNLLERFLQVLPNKELRDNILELQQIVNQPFVQEPQNTQTVTTLPSLLGFLFNNEKPKVVVLTKEEVTQLDLVASSSDMPPSPVKPTPTPNLPSDVTQESENIRRNTVEDAGNTYTGPDYSANALKYGLSMAIRLDALWPQAIKGLKRNPLLGTGYSTLVKTNVGEFTYAESTDNDYLRMLGETGLLGTLAFLYIIYSILKYAALNLKHATGLSYMLSLGAIGATVTLLVTATYIDIFESSKVAYVYWMIAATVAYIYDHTKKDN</sequence>
<organism evidence="3 4">
    <name type="scientific">Candidatus Collierbacteria bacterium CG17_big_fil_post_rev_8_21_14_2_50_45_7</name>
    <dbReference type="NCBI Taxonomy" id="1974536"/>
    <lineage>
        <taxon>Bacteria</taxon>
        <taxon>Candidatus Collieribacteriota</taxon>
    </lineage>
</organism>
<dbReference type="PANTHER" id="PTHR37422:SF13">
    <property type="entry name" value="LIPOPOLYSACCHARIDE BIOSYNTHESIS PROTEIN PA4999-RELATED"/>
    <property type="match status" value="1"/>
</dbReference>
<dbReference type="Proteomes" id="UP000230556">
    <property type="component" value="Unassembled WGS sequence"/>
</dbReference>
<feature type="transmembrane region" description="Helical" evidence="2">
    <location>
        <begin position="138"/>
        <end position="158"/>
    </location>
</feature>
<feature type="transmembrane region" description="Helical" evidence="2">
    <location>
        <begin position="498"/>
        <end position="521"/>
    </location>
</feature>
<evidence type="ECO:0000313" key="3">
    <source>
        <dbReference type="EMBL" id="PIW07073.1"/>
    </source>
</evidence>
<feature type="compositionally biased region" description="Pro residues" evidence="1">
    <location>
        <begin position="366"/>
        <end position="377"/>
    </location>
</feature>
<feature type="region of interest" description="Disordered" evidence="1">
    <location>
        <begin position="361"/>
        <end position="387"/>
    </location>
</feature>
<dbReference type="AlphaFoldDB" id="A0A2M7FMW0"/>